<protein>
    <submittedName>
        <fullName evidence="2">Uncharacterized protein</fullName>
    </submittedName>
</protein>
<dbReference type="RefSeq" id="WP_076556970.1">
    <property type="nucleotide sequence ID" value="NZ_FTOC01000002.1"/>
</dbReference>
<keyword evidence="3" id="KW-1185">Reference proteome</keyword>
<sequence>MSGFSIISLGFAFLLTVLLTGRYFYFQEIRSTARRNMKELEVELEKIDCSFEQLVYFITLPSHLPITENAAKEDIHLKYDVEQGMFPRLIGLKVYIENRKDTLMIAYLSMEQFRIPMLDRLYAREEMTKETYRKIASAKMMSSGTHKEIIDEVYHQLKVGQFDMGG</sequence>
<dbReference type="Proteomes" id="UP000187608">
    <property type="component" value="Unassembled WGS sequence"/>
</dbReference>
<name>A0A1N7IRQ2_9BACI</name>
<keyword evidence="1" id="KW-0472">Membrane</keyword>
<dbReference type="AlphaFoldDB" id="A0A1N7IRQ2"/>
<keyword evidence="1" id="KW-1133">Transmembrane helix</keyword>
<reference evidence="3" key="1">
    <citation type="submission" date="2017-01" db="EMBL/GenBank/DDBJ databases">
        <authorList>
            <person name="Varghese N."/>
            <person name="Submissions S."/>
        </authorList>
    </citation>
    <scope>NUCLEOTIDE SEQUENCE [LARGE SCALE GENOMIC DNA]</scope>
    <source>
        <strain evidence="3">DSM 23127</strain>
    </source>
</reference>
<dbReference type="EMBL" id="FTOC01000002">
    <property type="protein sequence ID" value="SIS39779.1"/>
    <property type="molecule type" value="Genomic_DNA"/>
</dbReference>
<proteinExistence type="predicted"/>
<evidence type="ECO:0000313" key="2">
    <source>
        <dbReference type="EMBL" id="SIS39779.1"/>
    </source>
</evidence>
<evidence type="ECO:0000256" key="1">
    <source>
        <dbReference type="SAM" id="Phobius"/>
    </source>
</evidence>
<organism evidence="2 3">
    <name type="scientific">Salimicrobium flavidum</name>
    <dbReference type="NCBI Taxonomy" id="570947"/>
    <lineage>
        <taxon>Bacteria</taxon>
        <taxon>Bacillati</taxon>
        <taxon>Bacillota</taxon>
        <taxon>Bacilli</taxon>
        <taxon>Bacillales</taxon>
        <taxon>Bacillaceae</taxon>
        <taxon>Salimicrobium</taxon>
    </lineage>
</organism>
<dbReference type="STRING" id="570947.SAMN05421687_10254"/>
<accession>A0A1N7IRQ2</accession>
<dbReference type="OrthoDB" id="2355866at2"/>
<evidence type="ECO:0000313" key="3">
    <source>
        <dbReference type="Proteomes" id="UP000187608"/>
    </source>
</evidence>
<feature type="transmembrane region" description="Helical" evidence="1">
    <location>
        <begin position="6"/>
        <end position="25"/>
    </location>
</feature>
<gene>
    <name evidence="2" type="ORF">SAMN05421687_10254</name>
</gene>
<keyword evidence="1" id="KW-0812">Transmembrane</keyword>